<keyword evidence="3" id="KW-1185">Reference proteome</keyword>
<dbReference type="OrthoDB" id="198130at2"/>
<dbReference type="InterPro" id="IPR041489">
    <property type="entry name" value="PDZ_6"/>
</dbReference>
<dbReference type="CDD" id="cd05483">
    <property type="entry name" value="retropepsin_like_bacteria"/>
    <property type="match status" value="1"/>
</dbReference>
<dbReference type="Gene3D" id="2.30.42.10">
    <property type="match status" value="1"/>
</dbReference>
<dbReference type="Proteomes" id="UP000316093">
    <property type="component" value="Chromosome"/>
</dbReference>
<gene>
    <name evidence="2" type="ORF">FIV34_02580</name>
</gene>
<dbReference type="InterPro" id="IPR001478">
    <property type="entry name" value="PDZ"/>
</dbReference>
<evidence type="ECO:0000259" key="1">
    <source>
        <dbReference type="PROSITE" id="PS50106"/>
    </source>
</evidence>
<organism evidence="2 3">
    <name type="scientific">Luteibacter pinisoli</name>
    <dbReference type="NCBI Taxonomy" id="2589080"/>
    <lineage>
        <taxon>Bacteria</taxon>
        <taxon>Pseudomonadati</taxon>
        <taxon>Pseudomonadota</taxon>
        <taxon>Gammaproteobacteria</taxon>
        <taxon>Lysobacterales</taxon>
        <taxon>Rhodanobacteraceae</taxon>
        <taxon>Luteibacter</taxon>
    </lineage>
</organism>
<dbReference type="InterPro" id="IPR021109">
    <property type="entry name" value="Peptidase_aspartic_dom_sf"/>
</dbReference>
<reference evidence="2 3" key="1">
    <citation type="submission" date="2019-06" db="EMBL/GenBank/DDBJ databases">
        <title>A complete genome sequence for Luteibacter pinisoli MAH-14.</title>
        <authorList>
            <person name="Baltrus D.A."/>
        </authorList>
    </citation>
    <scope>NUCLEOTIDE SEQUENCE [LARGE SCALE GENOMIC DNA]</scope>
    <source>
        <strain evidence="2 3">MAH-14</strain>
    </source>
</reference>
<evidence type="ECO:0000313" key="3">
    <source>
        <dbReference type="Proteomes" id="UP000316093"/>
    </source>
</evidence>
<dbReference type="InterPro" id="IPR034122">
    <property type="entry name" value="Retropepsin-like_bacterial"/>
</dbReference>
<dbReference type="Pfam" id="PF17820">
    <property type="entry name" value="PDZ_6"/>
    <property type="match status" value="1"/>
</dbReference>
<sequence length="706" mass="75140">MLATHATTMPCFHKRFIAVPSENERMRPCRREAQPEAGDMEAWLAARAPPQARGAGWDLPPLKVPRAEFEIFRRSLPEPPPIRPMVFSTARPRIGRTSTEQASPMSRILWFLASLGLVAAATAAETPRLPAFEAQGTLASEGLQSTWHEAVDPSSGAWRVDVTHPVRSYADGADGAGRWHQDVSGGVHPMDSEEAKAVAATEAWLSRFGWMDDDGASLGPSAVTRERGMDLRRTVATPPGGRAVTLWFDQTTGHLARASWRSSFLTITRDYTDYRDTGGRALPYRMESIARTDSGTEDSRETVSVTRYVASSPQAIARAVARPPALPGDVSLRGGATQASTPMTLEGGALLVQASINGSKPMPFILDTGGHAILTETAARALGVQGQGKGVSTGSGPGSMSVAYARVDTLSLGEADIHHQTFLVMPFGFGFSDRGEREPIAGILGLEVFERFATTLDYDHAELRLAPFDLAPVAPGAGENVPLRFTFDMPLIDGALDGKPGVFGIDTGNSGYLLVFPQWAERSGLADRYRKGYAITDGGGVGGAFVSRVSRIQQLDMGPVTVRGHVAQLTAPDAAATANVSEAGNIGQDVLSHFLVHMDYRRGTMSLAPRNPVSIVQATDSGLRAARKPGSLDRFTVAAVIAGSPAWKAGIRAGDAILAVDGVPAATLGNWGLRDRFARAKEGDHVSLALANGHKVTLTLGDFAPR</sequence>
<dbReference type="KEGG" id="lpy:FIV34_02580"/>
<dbReference type="PROSITE" id="PS50106">
    <property type="entry name" value="PDZ"/>
    <property type="match status" value="1"/>
</dbReference>
<evidence type="ECO:0000313" key="2">
    <source>
        <dbReference type="EMBL" id="QDE38164.1"/>
    </source>
</evidence>
<dbReference type="AlphaFoldDB" id="A0A4Y5YZC0"/>
<dbReference type="InterPro" id="IPR036034">
    <property type="entry name" value="PDZ_sf"/>
</dbReference>
<dbReference type="Gene3D" id="2.40.70.10">
    <property type="entry name" value="Acid Proteases"/>
    <property type="match status" value="2"/>
</dbReference>
<dbReference type="SMART" id="SM00228">
    <property type="entry name" value="PDZ"/>
    <property type="match status" value="1"/>
</dbReference>
<accession>A0A4Y5YZC0</accession>
<feature type="domain" description="PDZ" evidence="1">
    <location>
        <begin position="637"/>
        <end position="668"/>
    </location>
</feature>
<dbReference type="SUPFAM" id="SSF50156">
    <property type="entry name" value="PDZ domain-like"/>
    <property type="match status" value="1"/>
</dbReference>
<name>A0A4Y5YZC0_9GAMM</name>
<dbReference type="Pfam" id="PF13650">
    <property type="entry name" value="Asp_protease_2"/>
    <property type="match status" value="1"/>
</dbReference>
<protein>
    <submittedName>
        <fullName evidence="2">PDZ domain-containing protein</fullName>
    </submittedName>
</protein>
<proteinExistence type="predicted"/>
<dbReference type="EMBL" id="CP041046">
    <property type="protein sequence ID" value="QDE38164.1"/>
    <property type="molecule type" value="Genomic_DNA"/>
</dbReference>